<gene>
    <name evidence="1" type="ORF">IMCC3135_09045</name>
</gene>
<protein>
    <submittedName>
        <fullName evidence="1">Uncharacterized protein</fullName>
    </submittedName>
</protein>
<keyword evidence="2" id="KW-1185">Reference proteome</keyword>
<dbReference type="AlphaFoldDB" id="A0A2Z2NKS2"/>
<organism evidence="1 2">
    <name type="scientific">Granulosicoccus antarcticus IMCC3135</name>
    <dbReference type="NCBI Taxonomy" id="1192854"/>
    <lineage>
        <taxon>Bacteria</taxon>
        <taxon>Pseudomonadati</taxon>
        <taxon>Pseudomonadota</taxon>
        <taxon>Gammaproteobacteria</taxon>
        <taxon>Chromatiales</taxon>
        <taxon>Granulosicoccaceae</taxon>
        <taxon>Granulosicoccus</taxon>
    </lineage>
</organism>
<sequence>MIDPVTAAIPDNYTAPALVTWDALTLSNAIHDRDVSCREVMNTYLDHLNSPLPEEKRILFLFAHS</sequence>
<dbReference type="KEGG" id="gai:IMCC3135_09045"/>
<accession>A0A2Z2NKS2</accession>
<evidence type="ECO:0000313" key="1">
    <source>
        <dbReference type="EMBL" id="ASJ71906.1"/>
    </source>
</evidence>
<evidence type="ECO:0000313" key="2">
    <source>
        <dbReference type="Proteomes" id="UP000250079"/>
    </source>
</evidence>
<name>A0A2Z2NKS2_9GAMM</name>
<proteinExistence type="predicted"/>
<reference evidence="1 2" key="1">
    <citation type="submission" date="2016-12" db="EMBL/GenBank/DDBJ databases">
        <authorList>
            <person name="Song W.-J."/>
            <person name="Kurnit D.M."/>
        </authorList>
    </citation>
    <scope>NUCLEOTIDE SEQUENCE [LARGE SCALE GENOMIC DNA]</scope>
    <source>
        <strain evidence="1 2">IMCC3135</strain>
    </source>
</reference>
<dbReference type="EMBL" id="CP018632">
    <property type="protein sequence ID" value="ASJ71906.1"/>
    <property type="molecule type" value="Genomic_DNA"/>
</dbReference>
<dbReference type="Proteomes" id="UP000250079">
    <property type="component" value="Chromosome"/>
</dbReference>